<accession>A0ABM7H0C6</accession>
<evidence type="ECO:0000313" key="1">
    <source>
        <dbReference type="EMBL" id="BBK84930.1"/>
    </source>
</evidence>
<evidence type="ECO:0000313" key="2">
    <source>
        <dbReference type="Proteomes" id="UP000318594"/>
    </source>
</evidence>
<reference evidence="1 2" key="1">
    <citation type="submission" date="2019-06" db="EMBL/GenBank/DDBJ databases">
        <title>Complete genome sequence of Cutibacterium acnes subsp. acnes NBRC 107605.</title>
        <authorList>
            <person name="Miura T."/>
            <person name="Furukawa M."/>
            <person name="Shimamura M."/>
            <person name="Ohyama Y."/>
            <person name="Yamazoe A."/>
            <person name="Kawasaki H."/>
        </authorList>
    </citation>
    <scope>NUCLEOTIDE SEQUENCE [LARGE SCALE GENOMIC DNA]</scope>
    <source>
        <strain evidence="1 2">NBRC 107605</strain>
    </source>
</reference>
<dbReference type="Proteomes" id="UP000318594">
    <property type="component" value="Chromosome"/>
</dbReference>
<organism evidence="1 2">
    <name type="scientific">Cutibacterium acnes subsp. acnes</name>
    <dbReference type="NCBI Taxonomy" id="1734925"/>
    <lineage>
        <taxon>Bacteria</taxon>
        <taxon>Bacillati</taxon>
        <taxon>Actinomycetota</taxon>
        <taxon>Actinomycetes</taxon>
        <taxon>Propionibacteriales</taxon>
        <taxon>Propionibacteriaceae</taxon>
        <taxon>Cutibacterium</taxon>
    </lineage>
</organism>
<name>A0ABM7H0C6_CUTAC</name>
<protein>
    <submittedName>
        <fullName evidence="1">Uncharacterized protein</fullName>
    </submittedName>
</protein>
<proteinExistence type="predicted"/>
<gene>
    <name evidence="1" type="ORF">CacPP4_15450</name>
</gene>
<sequence>MGAFLPAVSGGPLYVDGHRVPRRRAALAYAMTTVWPEDLTSAFGPMRVGELRQRTARRLLISEHLDDEDLALLTW</sequence>
<dbReference type="EMBL" id="AP019723">
    <property type="protein sequence ID" value="BBK84930.1"/>
    <property type="molecule type" value="Genomic_DNA"/>
</dbReference>
<keyword evidence="2" id="KW-1185">Reference proteome</keyword>